<dbReference type="PANTHER" id="PTHR21266">
    <property type="entry name" value="IRON-SULFUR DOMAIN CONTAINING PROTEIN"/>
    <property type="match status" value="1"/>
</dbReference>
<dbReference type="RefSeq" id="WP_115459738.1">
    <property type="nucleotide sequence ID" value="NZ_QRAP01000009.1"/>
</dbReference>
<dbReference type="CDD" id="cd03469">
    <property type="entry name" value="Rieske_RO_Alpha_N"/>
    <property type="match status" value="1"/>
</dbReference>
<keyword evidence="5" id="KW-0411">Iron-sulfur</keyword>
<keyword evidence="8" id="KW-1185">Reference proteome</keyword>
<evidence type="ECO:0000256" key="3">
    <source>
        <dbReference type="ARBA" id="ARBA00023002"/>
    </source>
</evidence>
<feature type="domain" description="Rieske" evidence="6">
    <location>
        <begin position="20"/>
        <end position="123"/>
    </location>
</feature>
<dbReference type="Proteomes" id="UP000254848">
    <property type="component" value="Unassembled WGS sequence"/>
</dbReference>
<dbReference type="GO" id="GO:0046872">
    <property type="term" value="F:metal ion binding"/>
    <property type="evidence" value="ECO:0007669"/>
    <property type="project" value="UniProtKB-KW"/>
</dbReference>
<evidence type="ECO:0000313" key="7">
    <source>
        <dbReference type="EMBL" id="RDK87419.1"/>
    </source>
</evidence>
<dbReference type="InterPro" id="IPR017941">
    <property type="entry name" value="Rieske_2Fe-2S"/>
</dbReference>
<evidence type="ECO:0000313" key="8">
    <source>
        <dbReference type="Proteomes" id="UP000254848"/>
    </source>
</evidence>
<dbReference type="EMBL" id="QRAP01000009">
    <property type="protein sequence ID" value="RDK87419.1"/>
    <property type="molecule type" value="Genomic_DNA"/>
</dbReference>
<dbReference type="OrthoDB" id="9769355at2"/>
<dbReference type="Pfam" id="PF00355">
    <property type="entry name" value="Rieske"/>
    <property type="match status" value="1"/>
</dbReference>
<evidence type="ECO:0000256" key="5">
    <source>
        <dbReference type="ARBA" id="ARBA00023014"/>
    </source>
</evidence>
<keyword evidence="4" id="KW-0408">Iron</keyword>
<dbReference type="Gene3D" id="3.90.380.10">
    <property type="entry name" value="Naphthalene 1,2-dioxygenase Alpha Subunit, Chain A, domain 1"/>
    <property type="match status" value="1"/>
</dbReference>
<reference evidence="7 8" key="1">
    <citation type="submission" date="2018-07" db="EMBL/GenBank/DDBJ databases">
        <title>Genomic Encyclopedia of Type Strains, Phase IV (KMG-IV): sequencing the most valuable type-strain genomes for metagenomic binning, comparative biology and taxonomic classification.</title>
        <authorList>
            <person name="Goeker M."/>
        </authorList>
    </citation>
    <scope>NUCLEOTIDE SEQUENCE [LARGE SCALE GENOMIC DNA]</scope>
    <source>
        <strain evidence="7 8">DSM 103736</strain>
    </source>
</reference>
<proteinExistence type="predicted"/>
<keyword evidence="2" id="KW-0479">Metal-binding</keyword>
<dbReference type="InterPro" id="IPR044043">
    <property type="entry name" value="VanA_C_cat"/>
</dbReference>
<dbReference type="GO" id="GO:0051213">
    <property type="term" value="F:dioxygenase activity"/>
    <property type="evidence" value="ECO:0007669"/>
    <property type="project" value="UniProtKB-KW"/>
</dbReference>
<dbReference type="Pfam" id="PF19112">
    <property type="entry name" value="VanA_C"/>
    <property type="match status" value="1"/>
</dbReference>
<evidence type="ECO:0000256" key="2">
    <source>
        <dbReference type="ARBA" id="ARBA00022723"/>
    </source>
</evidence>
<gene>
    <name evidence="7" type="ORF">C8D90_10914</name>
</gene>
<protein>
    <submittedName>
        <fullName evidence="7">Phenylpropionate dioxygenase-like ring-hydroxylating dioxygenase large terminal subunit</fullName>
    </submittedName>
</protein>
<comment type="caution">
    <text evidence="7">The sequence shown here is derived from an EMBL/GenBank/DDBJ whole genome shotgun (WGS) entry which is preliminary data.</text>
</comment>
<keyword evidence="3" id="KW-0560">Oxidoreductase</keyword>
<sequence length="345" mass="39814">MTTQFDSVQSYLDQGLRGSWYPVLASWEVSSNPVGITRLGEQIVLWRDRDGGLHALEDRCPHRGARLSLGWNLGDRIACWYHGVEVGGDGEVRDVPAVDRCPLVGQKCLRAYPVQEAHGAVFVYFGVLADDAPVELAFPPELADSEQYSNFLCTAAWKCNYQYALENVMDPMHGSYLHSASHSMAEGDRKADMVLEATEHGFMFRKSSQMGVNFDWVEYGHTGAGWMRLSIPYKQRFGPGGHFWIIGMVVPEDEDNCRVFFWRIRQVQGWQRDMWRFMYRNRLEQLHWDVLEQDRIVLENLAPQARDHEYLYQHDVGLSRLRRMMQKEAKQHLARINAARTENAQ</sequence>
<accession>A0A370QGJ5</accession>
<dbReference type="SUPFAM" id="SSF55961">
    <property type="entry name" value="Bet v1-like"/>
    <property type="match status" value="1"/>
</dbReference>
<dbReference type="PROSITE" id="PS51296">
    <property type="entry name" value="RIESKE"/>
    <property type="match status" value="1"/>
</dbReference>
<name>A0A370QGJ5_9GAMM</name>
<keyword evidence="1" id="KW-0001">2Fe-2S</keyword>
<dbReference type="SUPFAM" id="SSF50022">
    <property type="entry name" value="ISP domain"/>
    <property type="match status" value="1"/>
</dbReference>
<evidence type="ECO:0000256" key="4">
    <source>
        <dbReference type="ARBA" id="ARBA00023004"/>
    </source>
</evidence>
<dbReference type="GO" id="GO:0051537">
    <property type="term" value="F:2 iron, 2 sulfur cluster binding"/>
    <property type="evidence" value="ECO:0007669"/>
    <property type="project" value="UniProtKB-KW"/>
</dbReference>
<dbReference type="Gene3D" id="2.102.10.10">
    <property type="entry name" value="Rieske [2Fe-2S] iron-sulphur domain"/>
    <property type="match status" value="1"/>
</dbReference>
<organism evidence="7 8">
    <name type="scientific">Enterobacillus tribolii</name>
    <dbReference type="NCBI Taxonomy" id="1487935"/>
    <lineage>
        <taxon>Bacteria</taxon>
        <taxon>Pseudomonadati</taxon>
        <taxon>Pseudomonadota</taxon>
        <taxon>Gammaproteobacteria</taxon>
        <taxon>Enterobacterales</taxon>
        <taxon>Hafniaceae</taxon>
        <taxon>Enterobacillus</taxon>
    </lineage>
</organism>
<evidence type="ECO:0000256" key="1">
    <source>
        <dbReference type="ARBA" id="ARBA00022714"/>
    </source>
</evidence>
<dbReference type="InterPro" id="IPR036922">
    <property type="entry name" value="Rieske_2Fe-2S_sf"/>
</dbReference>
<evidence type="ECO:0000259" key="6">
    <source>
        <dbReference type="PROSITE" id="PS51296"/>
    </source>
</evidence>
<keyword evidence="7" id="KW-0223">Dioxygenase</keyword>
<dbReference type="AlphaFoldDB" id="A0A370QGJ5"/>
<dbReference type="InterPro" id="IPR050584">
    <property type="entry name" value="Cholesterol_7-desaturase"/>
</dbReference>
<dbReference type="PANTHER" id="PTHR21266:SF60">
    <property type="entry name" value="3-KETOSTEROID-9-ALPHA-MONOOXYGENASE, OXYGENASE COMPONENT"/>
    <property type="match status" value="1"/>
</dbReference>